<name>A0A1B9I8X2_9TREE</name>
<dbReference type="GO" id="GO:0034462">
    <property type="term" value="P:small-subunit processome assembly"/>
    <property type="evidence" value="ECO:0007669"/>
    <property type="project" value="TreeGrafter"/>
</dbReference>
<evidence type="ECO:0000313" key="9">
    <source>
        <dbReference type="Proteomes" id="UP000094020"/>
    </source>
</evidence>
<gene>
    <name evidence="7" type="ORF">I206_01336</name>
    <name evidence="8" type="ORF">I206_103663</name>
</gene>
<dbReference type="InterPro" id="IPR039119">
    <property type="entry name" value="ABT1/Esf2"/>
</dbReference>
<dbReference type="AlphaFoldDB" id="A0A1B9I8X2"/>
<evidence type="ECO:0000256" key="2">
    <source>
        <dbReference type="ARBA" id="ARBA00005819"/>
    </source>
</evidence>
<dbReference type="KEGG" id="kpin:30169705"/>
<reference evidence="8" key="4">
    <citation type="submission" date="2024-02" db="EMBL/GenBank/DDBJ databases">
        <title>Comparative genomics of Cryptococcus and Kwoniella reveals pathogenesis evolution and contrasting modes of karyotype evolution via chromosome fusion or intercentromeric recombination.</title>
        <authorList>
            <person name="Coelho M.A."/>
            <person name="David-Palma M."/>
            <person name="Shea T."/>
            <person name="Bowers K."/>
            <person name="McGinley-Smith S."/>
            <person name="Mohammad A.W."/>
            <person name="Gnirke A."/>
            <person name="Yurkov A.M."/>
            <person name="Nowrousian M."/>
            <person name="Sun S."/>
            <person name="Cuomo C.A."/>
            <person name="Heitman J."/>
        </authorList>
    </citation>
    <scope>NUCLEOTIDE SEQUENCE</scope>
    <source>
        <strain evidence="8">CBS 10737</strain>
    </source>
</reference>
<dbReference type="GO" id="GO:0005730">
    <property type="term" value="C:nucleolus"/>
    <property type="evidence" value="ECO:0007669"/>
    <property type="project" value="UniProtKB-SubCell"/>
</dbReference>
<dbReference type="GO" id="GO:0003723">
    <property type="term" value="F:RNA binding"/>
    <property type="evidence" value="ECO:0007669"/>
    <property type="project" value="UniProtKB-KW"/>
</dbReference>
<keyword evidence="4" id="KW-0539">Nucleus</keyword>
<keyword evidence="3" id="KW-0694">RNA-binding</keyword>
<evidence type="ECO:0000313" key="7">
    <source>
        <dbReference type="EMBL" id="OCF52052.1"/>
    </source>
</evidence>
<reference evidence="7" key="3">
    <citation type="submission" date="2016-07" db="EMBL/GenBank/DDBJ databases">
        <title>Evolution of pathogenesis and genome organization in the Tremellales.</title>
        <authorList>
            <person name="Cuomo C."/>
            <person name="Litvintseva A."/>
            <person name="Heitman J."/>
            <person name="Chen Y."/>
            <person name="Sun S."/>
            <person name="Springer D."/>
            <person name="Dromer F."/>
            <person name="Young S."/>
            <person name="Zeng Q."/>
            <person name="Chapman S."/>
            <person name="Gujja S."/>
            <person name="Saif S."/>
            <person name="Birren B."/>
        </authorList>
    </citation>
    <scope>NUCLEOTIDE SEQUENCE</scope>
    <source>
        <strain evidence="7">CBS 10737</strain>
    </source>
</reference>
<feature type="region of interest" description="Disordered" evidence="6">
    <location>
        <begin position="217"/>
        <end position="256"/>
    </location>
</feature>
<feature type="region of interest" description="Disordered" evidence="6">
    <location>
        <begin position="1"/>
        <end position="61"/>
    </location>
</feature>
<evidence type="ECO:0000256" key="6">
    <source>
        <dbReference type="SAM" id="MobiDB-lite"/>
    </source>
</evidence>
<keyword evidence="9" id="KW-1185">Reference proteome</keyword>
<protein>
    <recommendedName>
        <fullName evidence="5">18S rRNA factor 2</fullName>
    </recommendedName>
</protein>
<reference evidence="8" key="2">
    <citation type="submission" date="2013-07" db="EMBL/GenBank/DDBJ databases">
        <authorList>
            <consortium name="The Broad Institute Genome Sequencing Platform"/>
            <person name="Cuomo C."/>
            <person name="Litvintseva A."/>
            <person name="Chen Y."/>
            <person name="Heitman J."/>
            <person name="Sun S."/>
            <person name="Springer D."/>
            <person name="Dromer F."/>
            <person name="Young S.K."/>
            <person name="Zeng Q."/>
            <person name="Gargeya S."/>
            <person name="Fitzgerald M."/>
            <person name="Abouelleil A."/>
            <person name="Alvarado L."/>
            <person name="Berlin A.M."/>
            <person name="Chapman S.B."/>
            <person name="Dewar J."/>
            <person name="Goldberg J."/>
            <person name="Griggs A."/>
            <person name="Gujja S."/>
            <person name="Hansen M."/>
            <person name="Howarth C."/>
            <person name="Imamovic A."/>
            <person name="Larimer J."/>
            <person name="McCowan C."/>
            <person name="Murphy C."/>
            <person name="Pearson M."/>
            <person name="Priest M."/>
            <person name="Roberts A."/>
            <person name="Saif S."/>
            <person name="Shea T."/>
            <person name="Sykes S."/>
            <person name="Wortman J."/>
            <person name="Nusbaum C."/>
            <person name="Birren B."/>
        </authorList>
    </citation>
    <scope>NUCLEOTIDE SEQUENCE</scope>
    <source>
        <strain evidence="8">CBS 10737</strain>
    </source>
</reference>
<feature type="compositionally biased region" description="Basic and acidic residues" evidence="6">
    <location>
        <begin position="35"/>
        <end position="52"/>
    </location>
</feature>
<sequence>MSDLQQKTKKRSRPSQADDPIEETNKNQASSSSSKLDKGGNENDIEDKEKEVSKKKKKKSKDLTPGIVYISRLPPGMTPQKVRHLMGRWGEIGKVYAQRRDTPSGYNPNTNQKKQKHQSANYSEAWVEFLDKTVAKTVSSMLNAQVIGGKKGDKWRDDIWTMKYLSGFKWEMLGEQMAYERQAHQARLRTEITRSKAEQSEYLKNVELARVLDKRKAKKALTSGNPDEGLNSASASEGAKPGSTYRQRPVIEKTKTLEGKGMDAVLGNIFG</sequence>
<dbReference type="GeneID" id="30169705"/>
<comment type="subcellular location">
    <subcellularLocation>
        <location evidence="1">Nucleus</location>
        <location evidence="1">Nucleolus</location>
    </subcellularLocation>
</comment>
<dbReference type="RefSeq" id="XP_019013271.1">
    <property type="nucleotide sequence ID" value="XM_019153110.1"/>
</dbReference>
<proteinExistence type="inferred from homology"/>
<organism evidence="7">
    <name type="scientific">Kwoniella pini CBS 10737</name>
    <dbReference type="NCBI Taxonomy" id="1296096"/>
    <lineage>
        <taxon>Eukaryota</taxon>
        <taxon>Fungi</taxon>
        <taxon>Dikarya</taxon>
        <taxon>Basidiomycota</taxon>
        <taxon>Agaricomycotina</taxon>
        <taxon>Tremellomycetes</taxon>
        <taxon>Tremellales</taxon>
        <taxon>Cryptococcaceae</taxon>
        <taxon>Kwoniella</taxon>
    </lineage>
</organism>
<dbReference type="InterPro" id="IPR012677">
    <property type="entry name" value="Nucleotide-bd_a/b_plait_sf"/>
</dbReference>
<dbReference type="CDD" id="cd12263">
    <property type="entry name" value="RRM_ABT1_like"/>
    <property type="match status" value="1"/>
</dbReference>
<feature type="compositionally biased region" description="Polar residues" evidence="6">
    <location>
        <begin position="104"/>
        <end position="118"/>
    </location>
</feature>
<dbReference type="GO" id="GO:0000447">
    <property type="term" value="P:endonucleolytic cleavage in ITS1 to separate SSU-rRNA from 5.8S rRNA and LSU-rRNA from tricistronic rRNA transcript (SSU-rRNA, 5.8S rRNA, LSU-rRNA)"/>
    <property type="evidence" value="ECO:0007669"/>
    <property type="project" value="TreeGrafter"/>
</dbReference>
<evidence type="ECO:0000256" key="5">
    <source>
        <dbReference type="ARBA" id="ARBA00032634"/>
    </source>
</evidence>
<reference evidence="7" key="1">
    <citation type="submission" date="2013-07" db="EMBL/GenBank/DDBJ databases">
        <title>The Genome Sequence of Cryptococcus pinus CBS10737.</title>
        <authorList>
            <consortium name="The Broad Institute Genome Sequencing Platform"/>
            <person name="Cuomo C."/>
            <person name="Litvintseva A."/>
            <person name="Chen Y."/>
            <person name="Heitman J."/>
            <person name="Sun S."/>
            <person name="Springer D."/>
            <person name="Dromer F."/>
            <person name="Young S.K."/>
            <person name="Zeng Q."/>
            <person name="Gargeya S."/>
            <person name="Fitzgerald M."/>
            <person name="Abouelleil A."/>
            <person name="Alvarado L."/>
            <person name="Berlin A.M."/>
            <person name="Chapman S.B."/>
            <person name="Dewar J."/>
            <person name="Goldberg J."/>
            <person name="Griggs A."/>
            <person name="Gujja S."/>
            <person name="Hansen M."/>
            <person name="Howarth C."/>
            <person name="Imamovic A."/>
            <person name="Larimer J."/>
            <person name="McCowan C."/>
            <person name="Murphy C."/>
            <person name="Pearson M."/>
            <person name="Priest M."/>
            <person name="Roberts A."/>
            <person name="Saif S."/>
            <person name="Shea T."/>
            <person name="Sykes S."/>
            <person name="Wortman J."/>
            <person name="Nusbaum C."/>
            <person name="Birren B."/>
        </authorList>
    </citation>
    <scope>NUCLEOTIDE SEQUENCE [LARGE SCALE GENOMIC DNA]</scope>
    <source>
        <strain evidence="7">CBS 10737</strain>
    </source>
</reference>
<feature type="region of interest" description="Disordered" evidence="6">
    <location>
        <begin position="99"/>
        <end position="118"/>
    </location>
</feature>
<dbReference type="GO" id="GO:0000472">
    <property type="term" value="P:endonucleolytic cleavage to generate mature 5'-end of SSU-rRNA from (SSU-rRNA, 5.8S rRNA, LSU-rRNA)"/>
    <property type="evidence" value="ECO:0007669"/>
    <property type="project" value="TreeGrafter"/>
</dbReference>
<accession>A0A1B9I8X2</accession>
<dbReference type="InterPro" id="IPR034353">
    <property type="entry name" value="ABT1/ESF2_RRM"/>
</dbReference>
<evidence type="ECO:0000256" key="1">
    <source>
        <dbReference type="ARBA" id="ARBA00004604"/>
    </source>
</evidence>
<dbReference type="EMBL" id="KI894008">
    <property type="protein sequence ID" value="OCF52052.1"/>
    <property type="molecule type" value="Genomic_DNA"/>
</dbReference>
<dbReference type="OrthoDB" id="287393at2759"/>
<evidence type="ECO:0000256" key="3">
    <source>
        <dbReference type="ARBA" id="ARBA00022884"/>
    </source>
</evidence>
<comment type="similarity">
    <text evidence="2">Belongs to the ESF2/ABP1 family.</text>
</comment>
<dbReference type="GO" id="GO:0000480">
    <property type="term" value="P:endonucleolytic cleavage in 5'-ETS of tricistronic rRNA transcript (SSU-rRNA, 5.8S rRNA, LSU-rRNA)"/>
    <property type="evidence" value="ECO:0007669"/>
    <property type="project" value="TreeGrafter"/>
</dbReference>
<dbReference type="Gene3D" id="3.30.70.330">
    <property type="match status" value="1"/>
</dbReference>
<dbReference type="SUPFAM" id="SSF54928">
    <property type="entry name" value="RNA-binding domain, RBD"/>
    <property type="match status" value="1"/>
</dbReference>
<evidence type="ECO:0000256" key="4">
    <source>
        <dbReference type="ARBA" id="ARBA00023242"/>
    </source>
</evidence>
<evidence type="ECO:0000313" key="8">
    <source>
        <dbReference type="EMBL" id="WWC69720.1"/>
    </source>
</evidence>
<dbReference type="PANTHER" id="PTHR12311:SF7">
    <property type="entry name" value="ACTIVATOR OF BASAL TRANSCRIPTION 1"/>
    <property type="match status" value="1"/>
</dbReference>
<dbReference type="EMBL" id="CP144522">
    <property type="protein sequence ID" value="WWC69720.1"/>
    <property type="molecule type" value="Genomic_DNA"/>
</dbReference>
<dbReference type="STRING" id="1296096.A0A1B9I8X2"/>
<dbReference type="InterPro" id="IPR035979">
    <property type="entry name" value="RBD_domain_sf"/>
</dbReference>
<dbReference type="PANTHER" id="PTHR12311">
    <property type="entry name" value="ACTIVATOR OF BASAL TRANSCRIPTION 1"/>
    <property type="match status" value="1"/>
</dbReference>
<dbReference type="Proteomes" id="UP000094020">
    <property type="component" value="Chromosome 4"/>
</dbReference>